<proteinExistence type="inferred from homology"/>
<dbReference type="EMBL" id="BMMF01000007">
    <property type="protein sequence ID" value="GGK37093.1"/>
    <property type="molecule type" value="Genomic_DNA"/>
</dbReference>
<dbReference type="GO" id="GO:0005829">
    <property type="term" value="C:cytosol"/>
    <property type="evidence" value="ECO:0007669"/>
    <property type="project" value="TreeGrafter"/>
</dbReference>
<feature type="binding site" evidence="8">
    <location>
        <position position="45"/>
    </location>
    <ligand>
        <name>Mn(2+)</name>
        <dbReference type="ChEBI" id="CHEBI:29035"/>
        <label>1</label>
    </ligand>
</feature>
<dbReference type="InterPro" id="IPR004464">
    <property type="entry name" value="FBPase_class-2/SBPase"/>
</dbReference>
<reference evidence="9 10" key="1">
    <citation type="journal article" date="2014" name="Int. J. Syst. Evol. Microbiol.">
        <title>Complete genome sequence of Corynebacterium casei LMG S-19264T (=DSM 44701T), isolated from a smear-ripened cheese.</title>
        <authorList>
            <consortium name="US DOE Joint Genome Institute (JGI-PGF)"/>
            <person name="Walter F."/>
            <person name="Albersmeier A."/>
            <person name="Kalinowski J."/>
            <person name="Ruckert C."/>
        </authorList>
    </citation>
    <scope>NUCLEOTIDE SEQUENCE [LARGE SCALE GENOMIC DNA]</scope>
    <source>
        <strain evidence="9 10">CGMCC 1.9161</strain>
    </source>
</reference>
<dbReference type="Gene3D" id="3.30.540.10">
    <property type="entry name" value="Fructose-1,6-Bisphosphatase, subunit A, domain 1"/>
    <property type="match status" value="1"/>
</dbReference>
<dbReference type="RefSeq" id="WP_188913444.1">
    <property type="nucleotide sequence ID" value="NZ_BMMF01000007.1"/>
</dbReference>
<feature type="binding site" evidence="8">
    <location>
        <position position="227"/>
    </location>
    <ligand>
        <name>Mn(2+)</name>
        <dbReference type="ChEBI" id="CHEBI:29035"/>
        <label>2</label>
    </ligand>
</feature>
<comment type="cofactor">
    <cofactor evidence="8">
        <name>Mn(2+)</name>
        <dbReference type="ChEBI" id="CHEBI:29035"/>
    </cofactor>
</comment>
<evidence type="ECO:0000256" key="8">
    <source>
        <dbReference type="PIRSR" id="PIRSR004532-1"/>
    </source>
</evidence>
<dbReference type="Proteomes" id="UP000600449">
    <property type="component" value="Unassembled WGS sequence"/>
</dbReference>
<dbReference type="Gene3D" id="3.40.190.90">
    <property type="match status" value="1"/>
</dbReference>
<name>A0A917V452_9HYPH</name>
<dbReference type="GO" id="GO:0042132">
    <property type="term" value="F:fructose 1,6-bisphosphate 1-phosphatase activity"/>
    <property type="evidence" value="ECO:0007669"/>
    <property type="project" value="UniProtKB-EC"/>
</dbReference>
<accession>A0A917V452</accession>
<evidence type="ECO:0000256" key="7">
    <source>
        <dbReference type="PIRNR" id="PIRNR004532"/>
    </source>
</evidence>
<comment type="caution">
    <text evidence="9">The sequence shown here is derived from an EMBL/GenBank/DDBJ whole genome shotgun (WGS) entry which is preliminary data.</text>
</comment>
<keyword evidence="5 8" id="KW-0464">Manganese</keyword>
<gene>
    <name evidence="9" type="ORF">GCM10011322_25130</name>
</gene>
<dbReference type="AlphaFoldDB" id="A0A917V452"/>
<evidence type="ECO:0000256" key="3">
    <source>
        <dbReference type="ARBA" id="ARBA00022723"/>
    </source>
</evidence>
<dbReference type="NCBIfam" id="TIGR00330">
    <property type="entry name" value="glpX"/>
    <property type="match status" value="1"/>
</dbReference>
<feature type="binding site" evidence="8">
    <location>
        <position position="97"/>
    </location>
    <ligand>
        <name>Mn(2+)</name>
        <dbReference type="ChEBI" id="CHEBI:29035"/>
        <label>2</label>
    </ligand>
</feature>
<comment type="similarity">
    <text evidence="2 7">Belongs to the FBPase class 2 family.</text>
</comment>
<feature type="binding site" evidence="8">
    <location>
        <position position="100"/>
    </location>
    <ligand>
        <name>Mn(2+)</name>
        <dbReference type="ChEBI" id="CHEBI:29035"/>
        <label>2</label>
    </ligand>
</feature>
<dbReference type="PANTHER" id="PTHR30447">
    <property type="entry name" value="FRUCTOSE-1,6-BISPHOSPHATASE CLASS 2"/>
    <property type="match status" value="1"/>
</dbReference>
<keyword evidence="3 8" id="KW-0479">Metal-binding</keyword>
<dbReference type="GO" id="GO:0030388">
    <property type="term" value="P:fructose 1,6-bisphosphate metabolic process"/>
    <property type="evidence" value="ECO:0007669"/>
    <property type="project" value="TreeGrafter"/>
</dbReference>
<comment type="catalytic activity">
    <reaction evidence="1">
        <text>beta-D-fructose 1,6-bisphosphate + H2O = beta-D-fructose 6-phosphate + phosphate</text>
        <dbReference type="Rhea" id="RHEA:11064"/>
        <dbReference type="ChEBI" id="CHEBI:15377"/>
        <dbReference type="ChEBI" id="CHEBI:32966"/>
        <dbReference type="ChEBI" id="CHEBI:43474"/>
        <dbReference type="ChEBI" id="CHEBI:57634"/>
        <dbReference type="EC" id="3.1.3.11"/>
    </reaction>
</comment>
<dbReference type="GO" id="GO:0046872">
    <property type="term" value="F:metal ion binding"/>
    <property type="evidence" value="ECO:0007669"/>
    <property type="project" value="UniProtKB-KW"/>
</dbReference>
<keyword evidence="4" id="KW-0378">Hydrolase</keyword>
<dbReference type="SUPFAM" id="SSF56655">
    <property type="entry name" value="Carbohydrate phosphatase"/>
    <property type="match status" value="1"/>
</dbReference>
<dbReference type="GO" id="GO:0006071">
    <property type="term" value="P:glycerol metabolic process"/>
    <property type="evidence" value="ECO:0007669"/>
    <property type="project" value="InterPro"/>
</dbReference>
<dbReference type="CDD" id="cd01516">
    <property type="entry name" value="FBPase_glpX"/>
    <property type="match status" value="1"/>
</dbReference>
<evidence type="ECO:0000256" key="6">
    <source>
        <dbReference type="ARBA" id="ARBA00023277"/>
    </source>
</evidence>
<evidence type="ECO:0000256" key="1">
    <source>
        <dbReference type="ARBA" id="ARBA00001273"/>
    </source>
</evidence>
<dbReference type="GO" id="GO:0006094">
    <property type="term" value="P:gluconeogenesis"/>
    <property type="evidence" value="ECO:0007669"/>
    <property type="project" value="InterPro"/>
</dbReference>
<organism evidence="9 10">
    <name type="scientific">Salinarimonas ramus</name>
    <dbReference type="NCBI Taxonomy" id="690164"/>
    <lineage>
        <taxon>Bacteria</taxon>
        <taxon>Pseudomonadati</taxon>
        <taxon>Pseudomonadota</taxon>
        <taxon>Alphaproteobacteria</taxon>
        <taxon>Hyphomicrobiales</taxon>
        <taxon>Salinarimonadaceae</taxon>
        <taxon>Salinarimonas</taxon>
    </lineage>
</organism>
<evidence type="ECO:0000313" key="9">
    <source>
        <dbReference type="EMBL" id="GGK37093.1"/>
    </source>
</evidence>
<dbReference type="PANTHER" id="PTHR30447:SF0">
    <property type="entry name" value="FRUCTOSE-1,6-BISPHOSPHATASE 1 CLASS 2-RELATED"/>
    <property type="match status" value="1"/>
</dbReference>
<evidence type="ECO:0000256" key="2">
    <source>
        <dbReference type="ARBA" id="ARBA00008989"/>
    </source>
</evidence>
<evidence type="ECO:0000256" key="5">
    <source>
        <dbReference type="ARBA" id="ARBA00023211"/>
    </source>
</evidence>
<sequence>MKPPSHIAPNVFIERILTLELVRVTERAAVAAARLRGRGDEKAADQAAVDAMRRELNRLGIDGTVVIGEGERDKAPMLFIGERVGNGSGPKVDIAVDPLEGTTLCAKDMPGSIAVMAMAEGGTLLAAPDVYMNKIAVGPGYPTGVVDLDASATDNIHALAKAKGVAPSEITTLILDRPRHHDLIAEVRATGAAVRLISDGDIAGVIYTTDPARTGIDLYLGIGAAPEGVIAAGALRCIGGQMQGRLVLDTEEKRERALGMGVKDPNKKYDVGELASGDVIVAATGVTDSALTAGVKFGPEVIETETVVYRSATGTVRKIAAEHREWAKFHLD</sequence>
<evidence type="ECO:0000313" key="10">
    <source>
        <dbReference type="Proteomes" id="UP000600449"/>
    </source>
</evidence>
<dbReference type="PIRSF" id="PIRSF004532">
    <property type="entry name" value="GlpX"/>
    <property type="match status" value="1"/>
</dbReference>
<keyword evidence="10" id="KW-1185">Reference proteome</keyword>
<feature type="binding site" evidence="8">
    <location>
        <position position="69"/>
    </location>
    <ligand>
        <name>Mn(2+)</name>
        <dbReference type="ChEBI" id="CHEBI:29035"/>
        <label>1</label>
    </ligand>
</feature>
<protein>
    <recommendedName>
        <fullName evidence="7">Fructose-1,6-bisphosphatase</fullName>
    </recommendedName>
</protein>
<evidence type="ECO:0000256" key="4">
    <source>
        <dbReference type="ARBA" id="ARBA00022801"/>
    </source>
</evidence>
<keyword evidence="6 7" id="KW-0119">Carbohydrate metabolism</keyword>
<dbReference type="Pfam" id="PF03320">
    <property type="entry name" value="FBPase_glpX"/>
    <property type="match status" value="1"/>
</dbReference>